<comment type="caution">
    <text evidence="2">The sequence shown here is derived from an EMBL/GenBank/DDBJ whole genome shotgun (WGS) entry which is preliminary data.</text>
</comment>
<dbReference type="Proteomes" id="UP001499884">
    <property type="component" value="Unassembled WGS sequence"/>
</dbReference>
<name>A0ABP7EDI9_9ACTN</name>
<dbReference type="RefSeq" id="WP_345642675.1">
    <property type="nucleotide sequence ID" value="NZ_BAABEP010000006.1"/>
</dbReference>
<dbReference type="EMBL" id="BAABEP010000006">
    <property type="protein sequence ID" value="GAA3717710.1"/>
    <property type="molecule type" value="Genomic_DNA"/>
</dbReference>
<proteinExistence type="predicted"/>
<protein>
    <submittedName>
        <fullName evidence="2">Uncharacterized protein</fullName>
    </submittedName>
</protein>
<evidence type="ECO:0000256" key="1">
    <source>
        <dbReference type="SAM" id="Coils"/>
    </source>
</evidence>
<keyword evidence="3" id="KW-1185">Reference proteome</keyword>
<evidence type="ECO:0000313" key="3">
    <source>
        <dbReference type="Proteomes" id="UP001499884"/>
    </source>
</evidence>
<feature type="coiled-coil region" evidence="1">
    <location>
        <begin position="3"/>
        <end position="30"/>
    </location>
</feature>
<reference evidence="3" key="1">
    <citation type="journal article" date="2019" name="Int. J. Syst. Evol. Microbiol.">
        <title>The Global Catalogue of Microorganisms (GCM) 10K type strain sequencing project: providing services to taxonomists for standard genome sequencing and annotation.</title>
        <authorList>
            <consortium name="The Broad Institute Genomics Platform"/>
            <consortium name="The Broad Institute Genome Sequencing Center for Infectious Disease"/>
            <person name="Wu L."/>
            <person name="Ma J."/>
        </authorList>
    </citation>
    <scope>NUCLEOTIDE SEQUENCE [LARGE SCALE GENOMIC DNA]</scope>
    <source>
        <strain evidence="3">JCM 30846</strain>
    </source>
</reference>
<accession>A0ABP7EDI9</accession>
<keyword evidence="1" id="KW-0175">Coiled coil</keyword>
<organism evidence="2 3">
    <name type="scientific">Streptomyces tremellae</name>
    <dbReference type="NCBI Taxonomy" id="1124239"/>
    <lineage>
        <taxon>Bacteria</taxon>
        <taxon>Bacillati</taxon>
        <taxon>Actinomycetota</taxon>
        <taxon>Actinomycetes</taxon>
        <taxon>Kitasatosporales</taxon>
        <taxon>Streptomycetaceae</taxon>
        <taxon>Streptomyces</taxon>
    </lineage>
</organism>
<evidence type="ECO:0000313" key="2">
    <source>
        <dbReference type="EMBL" id="GAA3717710.1"/>
    </source>
</evidence>
<gene>
    <name evidence="2" type="ORF">GCM10023082_14070</name>
</gene>
<sequence length="66" mass="7119">MDTAKLELAVQRYREAEEALEAAHADVRAEAVAALREAPGQEGEAEIARITGWTPEFVLGLLNGRG</sequence>